<reference evidence="2 3" key="1">
    <citation type="journal article" date="2008" name="Proc. Natl. Acad. Sci. U.S.A.">
        <title>Niche adaptation and genome expansion in the chlorophyll d-producing cyanobacterium Acaryochloris marina.</title>
        <authorList>
            <person name="Swingley W.D."/>
            <person name="Chen M."/>
            <person name="Cheung P.C."/>
            <person name="Conrad A.L."/>
            <person name="Dejesa L.C."/>
            <person name="Hao J."/>
            <person name="Honchak B.M."/>
            <person name="Karbach L.E."/>
            <person name="Kurdoglu A."/>
            <person name="Lahiri S."/>
            <person name="Mastrian S.D."/>
            <person name="Miyashita H."/>
            <person name="Page L."/>
            <person name="Ramakrishna P."/>
            <person name="Satoh S."/>
            <person name="Sattley W.M."/>
            <person name="Shimada Y."/>
            <person name="Taylor H.L."/>
            <person name="Tomo T."/>
            <person name="Tsuchiya T."/>
            <person name="Wang Z.T."/>
            <person name="Raymond J."/>
            <person name="Mimuro M."/>
            <person name="Blankenship R.E."/>
            <person name="Touchman J.W."/>
        </authorList>
    </citation>
    <scope>NUCLEOTIDE SEQUENCE [LARGE SCALE GENOMIC DNA]</scope>
    <source>
        <strain evidence="3">MBIC 11017</strain>
    </source>
</reference>
<gene>
    <name evidence="2" type="ordered locus">AM1_3153</name>
</gene>
<feature type="transmembrane region" description="Helical" evidence="1">
    <location>
        <begin position="12"/>
        <end position="30"/>
    </location>
</feature>
<keyword evidence="1" id="KW-1133">Transmembrane helix</keyword>
<accession>B0CEP4</accession>
<dbReference type="KEGG" id="amr:AM1_3153"/>
<dbReference type="InterPro" id="IPR011042">
    <property type="entry name" value="6-blade_b-propeller_TolB-like"/>
</dbReference>
<evidence type="ECO:0008006" key="4">
    <source>
        <dbReference type="Google" id="ProtNLM"/>
    </source>
</evidence>
<dbReference type="Proteomes" id="UP000000268">
    <property type="component" value="Chromosome"/>
</dbReference>
<sequence>MKHRPHPLDRAAISVMVILTFLIGFIIMGGDHTMPIVRDFNWQEKQVGIEDTAFILSFNRTMDWPKVEENLTLTPELSGKLSWSGRRLAYTLTEPIPYGTDFKVQLSQVKEARRSPTARPKVMQPFAGTFRSRDRAYVYIGVNGEESGRLILRNLTQDQKTILTPADLVVTEFKTYPYGDRILFAATAKSIASAGEFNPELYTVTTGLQANPPDLDSSPRKPAGEIEQVLDNQQYQILKFDLALDGSRIVIQRAPKDGAALGQVSLWQIPEGKSLQLLENVQGGDFLIAPDSRSLVIAQGQGLAILPLDSSVNDQPLEFLPKFGMVLSFARDGSAATMIKFNPDFTKSLFLVTNQGQQTELLKVTGSILKATFAPQKKLLYCLLTEVGSSEEYVEIPYFATIDLSTQKETRLLNLPNQRDSSMALAPDGSALLFDQAIEASSETIKASSGNDEPIQTNQGSPVTTSNLWILPLDSSKQQPYSVGSGISPQWLP</sequence>
<dbReference type="HOGENOM" id="CLU_545948_0_0_3"/>
<dbReference type="EMBL" id="CP000828">
    <property type="protein sequence ID" value="ABW28149.1"/>
    <property type="molecule type" value="Genomic_DNA"/>
</dbReference>
<dbReference type="eggNOG" id="COG0823">
    <property type="taxonomic scope" value="Bacteria"/>
</dbReference>
<keyword evidence="1" id="KW-0472">Membrane</keyword>
<dbReference type="STRING" id="329726.AM1_3153"/>
<dbReference type="AlphaFoldDB" id="B0CEP4"/>
<evidence type="ECO:0000313" key="3">
    <source>
        <dbReference type="Proteomes" id="UP000000268"/>
    </source>
</evidence>
<dbReference type="Gene3D" id="2.120.10.30">
    <property type="entry name" value="TolB, C-terminal domain"/>
    <property type="match status" value="1"/>
</dbReference>
<proteinExistence type="predicted"/>
<dbReference type="SUPFAM" id="SSF82171">
    <property type="entry name" value="DPP6 N-terminal domain-like"/>
    <property type="match status" value="2"/>
</dbReference>
<evidence type="ECO:0000256" key="1">
    <source>
        <dbReference type="SAM" id="Phobius"/>
    </source>
</evidence>
<organism evidence="2 3">
    <name type="scientific">Acaryochloris marina (strain MBIC 11017)</name>
    <dbReference type="NCBI Taxonomy" id="329726"/>
    <lineage>
        <taxon>Bacteria</taxon>
        <taxon>Bacillati</taxon>
        <taxon>Cyanobacteriota</taxon>
        <taxon>Cyanophyceae</taxon>
        <taxon>Acaryochloridales</taxon>
        <taxon>Acaryochloridaceae</taxon>
        <taxon>Acaryochloris</taxon>
    </lineage>
</organism>
<dbReference type="RefSeq" id="WP_012163574.1">
    <property type="nucleotide sequence ID" value="NC_009925.1"/>
</dbReference>
<keyword evidence="3" id="KW-1185">Reference proteome</keyword>
<evidence type="ECO:0000313" key="2">
    <source>
        <dbReference type="EMBL" id="ABW28149.1"/>
    </source>
</evidence>
<keyword evidence="1" id="KW-0812">Transmembrane</keyword>
<dbReference type="OrthoDB" id="475437at2"/>
<name>B0CEP4_ACAM1</name>
<protein>
    <recommendedName>
        <fullName evidence="4">SbsA Ig-like domain-containing protein</fullName>
    </recommendedName>
</protein>